<dbReference type="Pfam" id="PF01408">
    <property type="entry name" value="GFO_IDH_MocA"/>
    <property type="match status" value="1"/>
</dbReference>
<sequence>MAGRSEIGLGLIGAGRHGIRYARHLIQDIPDARLRAVCRQHPEQGLGVPGSEAVRMYGRPEELIADPLVDAIVLVVPPILHKELCLAAVAARKPVLIEKPLATTYHDACVMVDAAARANVPLMTAHTLRFDAAVQSVLASRARIGRPQQLVLTSHIETKGRSADHADGYGRRGALLEFGVHLLDLVRMLTGEEIESASCVLNQLPPAHPETVAKVDLRTRSGMPCSIDVARVEAGRVGRAEWIGSEGRILADWTNRHVRYTDSASRSEEWPVALSQTVLSTLREFLRALQQHTAMPITGEDGCRAVEIAEACYRSAEADGASMTLPLRA</sequence>
<dbReference type="GO" id="GO:0016491">
    <property type="term" value="F:oxidoreductase activity"/>
    <property type="evidence" value="ECO:0007669"/>
    <property type="project" value="UniProtKB-KW"/>
</dbReference>
<dbReference type="Gene3D" id="3.30.360.10">
    <property type="entry name" value="Dihydrodipicolinate Reductase, domain 2"/>
    <property type="match status" value="1"/>
</dbReference>
<evidence type="ECO:0000313" key="4">
    <source>
        <dbReference type="Proteomes" id="UP000248168"/>
    </source>
</evidence>
<feature type="domain" description="Gfo/Idh/MocA-like oxidoreductase N-terminal" evidence="1">
    <location>
        <begin position="9"/>
        <end position="126"/>
    </location>
</feature>
<dbReference type="InterPro" id="IPR055170">
    <property type="entry name" value="GFO_IDH_MocA-like_dom"/>
</dbReference>
<dbReference type="GO" id="GO:0000166">
    <property type="term" value="F:nucleotide binding"/>
    <property type="evidence" value="ECO:0007669"/>
    <property type="project" value="InterPro"/>
</dbReference>
<dbReference type="PANTHER" id="PTHR43708:SF8">
    <property type="entry name" value="OXIDOREDUCTASE"/>
    <property type="match status" value="1"/>
</dbReference>
<keyword evidence="3" id="KW-0560">Oxidoreductase</keyword>
<dbReference type="InterPro" id="IPR036291">
    <property type="entry name" value="NAD(P)-bd_dom_sf"/>
</dbReference>
<dbReference type="RefSeq" id="WP_181416787.1">
    <property type="nucleotide sequence ID" value="NZ_OUNR01000016.1"/>
</dbReference>
<dbReference type="Pfam" id="PF22725">
    <property type="entry name" value="GFO_IDH_MocA_C3"/>
    <property type="match status" value="1"/>
</dbReference>
<dbReference type="SUPFAM" id="SSF55347">
    <property type="entry name" value="Glyceraldehyde-3-phosphate dehydrogenase-like, C-terminal domain"/>
    <property type="match status" value="1"/>
</dbReference>
<evidence type="ECO:0000259" key="2">
    <source>
        <dbReference type="Pfam" id="PF22725"/>
    </source>
</evidence>
<organism evidence="3 4">
    <name type="scientific">Nitrospira lenta</name>
    <dbReference type="NCBI Taxonomy" id="1436998"/>
    <lineage>
        <taxon>Bacteria</taxon>
        <taxon>Pseudomonadati</taxon>
        <taxon>Nitrospirota</taxon>
        <taxon>Nitrospiria</taxon>
        <taxon>Nitrospirales</taxon>
        <taxon>Nitrospiraceae</taxon>
        <taxon>Nitrospira</taxon>
    </lineage>
</organism>
<dbReference type="PANTHER" id="PTHR43708">
    <property type="entry name" value="CONSERVED EXPRESSED OXIDOREDUCTASE (EUROFUNG)"/>
    <property type="match status" value="1"/>
</dbReference>
<accession>A0A330L624</accession>
<evidence type="ECO:0000313" key="3">
    <source>
        <dbReference type="EMBL" id="SPP65275.1"/>
    </source>
</evidence>
<dbReference type="EMBL" id="OUNR01000016">
    <property type="protein sequence ID" value="SPP65275.1"/>
    <property type="molecule type" value="Genomic_DNA"/>
</dbReference>
<dbReference type="InterPro" id="IPR000683">
    <property type="entry name" value="Gfo/Idh/MocA-like_OxRdtase_N"/>
</dbReference>
<dbReference type="Gene3D" id="3.40.50.720">
    <property type="entry name" value="NAD(P)-binding Rossmann-like Domain"/>
    <property type="match status" value="1"/>
</dbReference>
<keyword evidence="4" id="KW-1185">Reference proteome</keyword>
<dbReference type="FunCoup" id="A0A330L624">
    <property type="interactions" value="98"/>
</dbReference>
<evidence type="ECO:0000259" key="1">
    <source>
        <dbReference type="Pfam" id="PF01408"/>
    </source>
</evidence>
<gene>
    <name evidence="3" type="ORF">NITLEN_30189</name>
</gene>
<dbReference type="InterPro" id="IPR051317">
    <property type="entry name" value="Gfo/Idh/MocA_oxidoreduct"/>
</dbReference>
<proteinExistence type="predicted"/>
<name>A0A330L624_9BACT</name>
<dbReference type="InParanoid" id="A0A330L624"/>
<dbReference type="AlphaFoldDB" id="A0A330L624"/>
<feature type="domain" description="GFO/IDH/MocA-like oxidoreductase" evidence="2">
    <location>
        <begin position="143"/>
        <end position="249"/>
    </location>
</feature>
<dbReference type="EC" id="1.-.-.-" evidence="3"/>
<protein>
    <submittedName>
        <fullName evidence="3">Putative Oxidoreductase, GFO/IDH/MOCA family</fullName>
        <ecNumber evidence="3">1.-.-.-</ecNumber>
    </submittedName>
</protein>
<dbReference type="SUPFAM" id="SSF51735">
    <property type="entry name" value="NAD(P)-binding Rossmann-fold domains"/>
    <property type="match status" value="1"/>
</dbReference>
<reference evidence="4" key="1">
    <citation type="submission" date="2018-04" db="EMBL/GenBank/DDBJ databases">
        <authorList>
            <person name="Lucker S."/>
            <person name="Sakoula D."/>
        </authorList>
    </citation>
    <scope>NUCLEOTIDE SEQUENCE [LARGE SCALE GENOMIC DNA]</scope>
</reference>
<dbReference type="Proteomes" id="UP000248168">
    <property type="component" value="Unassembled WGS sequence"/>
</dbReference>